<accession>A0A225M6Q7</accession>
<evidence type="ECO:0000313" key="3">
    <source>
        <dbReference type="EMBL" id="OWT56948.1"/>
    </source>
</evidence>
<feature type="domain" description="Sulfatase-modifying factor enzyme-like" evidence="2">
    <location>
        <begin position="3"/>
        <end position="299"/>
    </location>
</feature>
<evidence type="ECO:0000256" key="1">
    <source>
        <dbReference type="SAM" id="MobiDB-lite"/>
    </source>
</evidence>
<sequence>MQWIAPGSFMMGSEHHHPEEAPVRRVQVDGFWMDHSPVTNLQFAEFVRATGYVTLAEQGMDPRQYPGIDSKLLVPGSLTFRPPRDPVSLENPYTWWRFTPGACWRDPDGEGTSIEGLKAHPVVHVAYEDALAYADWAGKDLPTEAEWEFAARGGLEAAVYVWGNDFMVDGRYMANTWQGEFPSQNLALDGYERTSPVGSYPPNGYGLVDMAGNVWEWTRDWYVEQPRSESKRCCTSVNPRGPSRPDSYDPSQPLIQIPRKVLKGGSFLCAPSYCDRYRPSARQPQMIDTGACHIGFRCIVRATLA</sequence>
<evidence type="ECO:0000259" key="2">
    <source>
        <dbReference type="Pfam" id="PF03781"/>
    </source>
</evidence>
<dbReference type="Proteomes" id="UP000214603">
    <property type="component" value="Unassembled WGS sequence"/>
</dbReference>
<dbReference type="InterPro" id="IPR051043">
    <property type="entry name" value="Sulfatase_Mod_Factor_Kinase"/>
</dbReference>
<dbReference type="AlphaFoldDB" id="A0A225M6Q7"/>
<dbReference type="OrthoDB" id="9768004at2"/>
<proteinExistence type="predicted"/>
<dbReference type="Pfam" id="PF03781">
    <property type="entry name" value="FGE-sulfatase"/>
    <property type="match status" value="1"/>
</dbReference>
<dbReference type="SUPFAM" id="SSF56436">
    <property type="entry name" value="C-type lectin-like"/>
    <property type="match status" value="1"/>
</dbReference>
<protein>
    <submittedName>
        <fullName evidence="3">Gliding motility-associated lipoprotein GldK</fullName>
    </submittedName>
</protein>
<dbReference type="InterPro" id="IPR042095">
    <property type="entry name" value="SUMF_sf"/>
</dbReference>
<dbReference type="InterPro" id="IPR016187">
    <property type="entry name" value="CTDL_fold"/>
</dbReference>
<evidence type="ECO:0000313" key="4">
    <source>
        <dbReference type="Proteomes" id="UP000214603"/>
    </source>
</evidence>
<dbReference type="InterPro" id="IPR005532">
    <property type="entry name" value="SUMF_dom"/>
</dbReference>
<dbReference type="PANTHER" id="PTHR23150:SF19">
    <property type="entry name" value="FORMYLGLYCINE-GENERATING ENZYME"/>
    <property type="match status" value="1"/>
</dbReference>
<dbReference type="EMBL" id="NJIH01000010">
    <property type="protein sequence ID" value="OWT56948.1"/>
    <property type="molecule type" value="Genomic_DNA"/>
</dbReference>
<dbReference type="Gene3D" id="3.90.1580.10">
    <property type="entry name" value="paralog of FGE (formylglycine-generating enzyme)"/>
    <property type="match status" value="1"/>
</dbReference>
<organism evidence="3 4">
    <name type="scientific">Candidimonas nitroreducens</name>
    <dbReference type="NCBI Taxonomy" id="683354"/>
    <lineage>
        <taxon>Bacteria</taxon>
        <taxon>Pseudomonadati</taxon>
        <taxon>Pseudomonadota</taxon>
        <taxon>Betaproteobacteria</taxon>
        <taxon>Burkholderiales</taxon>
        <taxon>Alcaligenaceae</taxon>
        <taxon>Candidimonas</taxon>
    </lineage>
</organism>
<dbReference type="GO" id="GO:0120147">
    <property type="term" value="F:formylglycine-generating oxidase activity"/>
    <property type="evidence" value="ECO:0007669"/>
    <property type="project" value="TreeGrafter"/>
</dbReference>
<keyword evidence="3" id="KW-0449">Lipoprotein</keyword>
<comment type="caution">
    <text evidence="3">The sequence shown here is derived from an EMBL/GenBank/DDBJ whole genome shotgun (WGS) entry which is preliminary data.</text>
</comment>
<feature type="region of interest" description="Disordered" evidence="1">
    <location>
        <begin position="232"/>
        <end position="251"/>
    </location>
</feature>
<keyword evidence="4" id="KW-1185">Reference proteome</keyword>
<gene>
    <name evidence="3" type="ORF">CEY11_18375</name>
</gene>
<dbReference type="PANTHER" id="PTHR23150">
    <property type="entry name" value="SULFATASE MODIFYING FACTOR 1, 2"/>
    <property type="match status" value="1"/>
</dbReference>
<name>A0A225M6Q7_9BURK</name>
<reference evidence="4" key="1">
    <citation type="submission" date="2017-06" db="EMBL/GenBank/DDBJ databases">
        <title>Herbaspirillum phytohormonus sp. nov., isolated from the root nodule of Robinia pseudoacacia in lead-zinc mine.</title>
        <authorList>
            <person name="Fan M."/>
            <person name="Lin Y."/>
        </authorList>
    </citation>
    <scope>NUCLEOTIDE SEQUENCE [LARGE SCALE GENOMIC DNA]</scope>
    <source>
        <strain evidence="4">SC-089</strain>
    </source>
</reference>